<evidence type="ECO:0000256" key="3">
    <source>
        <dbReference type="ARBA" id="ARBA00022679"/>
    </source>
</evidence>
<keyword evidence="2" id="KW-0723">Serine/threonine-protein kinase</keyword>
<evidence type="ECO:0000256" key="2">
    <source>
        <dbReference type="ARBA" id="ARBA00022527"/>
    </source>
</evidence>
<keyword evidence="6" id="KW-0067">ATP-binding</keyword>
<evidence type="ECO:0000313" key="9">
    <source>
        <dbReference type="Proteomes" id="UP000689195"/>
    </source>
</evidence>
<keyword evidence="9" id="KW-1185">Reference proteome</keyword>
<dbReference type="PANTHER" id="PTHR24356:SF1">
    <property type="entry name" value="SERINE_THREONINE-PROTEIN KINASE GREATWALL"/>
    <property type="match status" value="1"/>
</dbReference>
<dbReference type="OrthoDB" id="298777at2759"/>
<dbReference type="InterPro" id="IPR008271">
    <property type="entry name" value="Ser/Thr_kinase_AS"/>
</dbReference>
<evidence type="ECO:0000256" key="1">
    <source>
        <dbReference type="ARBA" id="ARBA00012513"/>
    </source>
</evidence>
<evidence type="ECO:0000313" key="8">
    <source>
        <dbReference type="EMBL" id="CAD8151624.1"/>
    </source>
</evidence>
<dbReference type="EMBL" id="CAJJDO010000022">
    <property type="protein sequence ID" value="CAD8151624.1"/>
    <property type="molecule type" value="Genomic_DNA"/>
</dbReference>
<keyword evidence="4" id="KW-0547">Nucleotide-binding</keyword>
<dbReference type="PROSITE" id="PS50011">
    <property type="entry name" value="PROTEIN_KINASE_DOM"/>
    <property type="match status" value="1"/>
</dbReference>
<proteinExistence type="predicted"/>
<evidence type="ECO:0000256" key="4">
    <source>
        <dbReference type="ARBA" id="ARBA00022741"/>
    </source>
</evidence>
<keyword evidence="5" id="KW-0418">Kinase</keyword>
<dbReference type="PROSITE" id="PS00108">
    <property type="entry name" value="PROTEIN_KINASE_ST"/>
    <property type="match status" value="1"/>
</dbReference>
<dbReference type="AlphaFoldDB" id="A0A8S1TJ01"/>
<feature type="domain" description="Protein kinase" evidence="7">
    <location>
        <begin position="44"/>
        <end position="300"/>
    </location>
</feature>
<reference evidence="8" key="1">
    <citation type="submission" date="2021-01" db="EMBL/GenBank/DDBJ databases">
        <authorList>
            <consortium name="Genoscope - CEA"/>
            <person name="William W."/>
        </authorList>
    </citation>
    <scope>NUCLEOTIDE SEQUENCE</scope>
</reference>
<protein>
    <recommendedName>
        <fullName evidence="1">non-specific serine/threonine protein kinase</fullName>
        <ecNumber evidence="1">2.7.11.1</ecNumber>
    </recommendedName>
</protein>
<keyword evidence="3" id="KW-0808">Transferase</keyword>
<gene>
    <name evidence="8" type="ORF">PPENT_87.1.T0220022</name>
</gene>
<dbReference type="EC" id="2.7.11.1" evidence="1"/>
<dbReference type="Proteomes" id="UP000689195">
    <property type="component" value="Unassembled WGS sequence"/>
</dbReference>
<comment type="caution">
    <text evidence="8">The sequence shown here is derived from an EMBL/GenBank/DDBJ whole genome shotgun (WGS) entry which is preliminary data.</text>
</comment>
<accession>A0A8S1TJ01</accession>
<dbReference type="PANTHER" id="PTHR24356">
    <property type="entry name" value="SERINE/THREONINE-PROTEIN KINASE"/>
    <property type="match status" value="1"/>
</dbReference>
<evidence type="ECO:0000256" key="6">
    <source>
        <dbReference type="ARBA" id="ARBA00022840"/>
    </source>
</evidence>
<sequence length="786" mass="92853">MLNNQKAYVEQKFQDFQVNSKQNQQYYFSQMKQKKIIEIDGIKITKANKIKHGAEAKIYEGYLNQNEHQKVALKKHKEKFTNEQILLLKILKEQINDHIIEIIAFGQTQKGKCYIVMELGNQIDLMNLANKQQTCLEMAKSIQILHKYGYFHRDLKPENFVISQKGKIKLIDFGIAKKMNDNLFMSFNGTYDYIAPEILISKEYDASVDIWNLGVIFFEVLEGKQFFRLLNLDRIQDYIIISQIQINRIIKAQKNLQNKEVEILNKMIVQRLNIQTDCSLNKSIQRIKINDLVDELENMYNLDISISSLIVENKFLNWEIISEFNGSSVSINQSLSIQNSNKSQIEDIILKNDQVNDIPKSASLSMWINKEEINNHQMCGEYGKYLNKKGKWIAIWKGEQLQNVGGVYDDEGKRKRIWKELFHNFRSQAQVYEVGEYINSKRSGIWKYFYKDLEMQEYLYLLYLNAQGMYNEFGQKNGKWIELSERFQKHIKIIKLQVNAKQFMMVYMKMVIKLVNGIQCIDREINFNQLVEDFMKQRKVIITRLKLEAGLNQLKVPVQSLMKVHIIMGQKLEIGKFFGIKMEINEKIGGGSYESKEYNNQLLKSQKIGNWIELIDNYQKIIQKWQESQQMDTIYIQNQQNEIMQHNLKQQIFKSGDGSYLENLVNCEDSIKIGRWIELSDNFKMDSQQSMLAHIKIKIKLVNGIFFIKIGGGCYEITKGDDNNVFFQIKNGMWIELSDRFDSFNQVIFKGDYKYGKKVGRWYKMKRQGKKIKDDFYKIKEEYYRN</sequence>
<dbReference type="InterPro" id="IPR000719">
    <property type="entry name" value="Prot_kinase_dom"/>
</dbReference>
<dbReference type="Pfam" id="PF00069">
    <property type="entry name" value="Pkinase"/>
    <property type="match status" value="1"/>
</dbReference>
<dbReference type="GO" id="GO:0004674">
    <property type="term" value="F:protein serine/threonine kinase activity"/>
    <property type="evidence" value="ECO:0007669"/>
    <property type="project" value="UniProtKB-KW"/>
</dbReference>
<dbReference type="SMART" id="SM00220">
    <property type="entry name" value="S_TKc"/>
    <property type="match status" value="1"/>
</dbReference>
<evidence type="ECO:0000259" key="7">
    <source>
        <dbReference type="PROSITE" id="PS50011"/>
    </source>
</evidence>
<dbReference type="InterPro" id="IPR050236">
    <property type="entry name" value="Ser_Thr_kinase_AGC"/>
</dbReference>
<evidence type="ECO:0000256" key="5">
    <source>
        <dbReference type="ARBA" id="ARBA00022777"/>
    </source>
</evidence>
<dbReference type="GO" id="GO:0005524">
    <property type="term" value="F:ATP binding"/>
    <property type="evidence" value="ECO:0007669"/>
    <property type="project" value="UniProtKB-KW"/>
</dbReference>
<name>A0A8S1TJ01_9CILI</name>
<organism evidence="8 9">
    <name type="scientific">Paramecium pentaurelia</name>
    <dbReference type="NCBI Taxonomy" id="43138"/>
    <lineage>
        <taxon>Eukaryota</taxon>
        <taxon>Sar</taxon>
        <taxon>Alveolata</taxon>
        <taxon>Ciliophora</taxon>
        <taxon>Intramacronucleata</taxon>
        <taxon>Oligohymenophorea</taxon>
        <taxon>Peniculida</taxon>
        <taxon>Parameciidae</taxon>
        <taxon>Paramecium</taxon>
    </lineage>
</organism>